<dbReference type="AlphaFoldDB" id="A0A172XXV9"/>
<reference evidence="1 2" key="1">
    <citation type="submission" date="2016-04" db="EMBL/GenBank/DDBJ databases">
        <title>Complete Genome Sequence of Chryseobacterium sp. IHBB 10212.</title>
        <authorList>
            <person name="Pal M."/>
            <person name="Swarnkar M.K."/>
            <person name="Kaushal K."/>
            <person name="Chhibber S."/>
            <person name="Singh A.K."/>
            <person name="Gulati A."/>
        </authorList>
    </citation>
    <scope>NUCLEOTIDE SEQUENCE [LARGE SCALE GENOMIC DNA]</scope>
    <source>
        <strain evidence="1 2">IHBB 10212</strain>
    </source>
</reference>
<proteinExistence type="predicted"/>
<dbReference type="EMBL" id="CP015199">
    <property type="protein sequence ID" value="ANF51726.1"/>
    <property type="molecule type" value="Genomic_DNA"/>
</dbReference>
<evidence type="ECO:0000313" key="2">
    <source>
        <dbReference type="Proteomes" id="UP000077824"/>
    </source>
</evidence>
<dbReference type="RefSeq" id="WP_066756103.1">
    <property type="nucleotide sequence ID" value="NZ_CP015199.1"/>
</dbReference>
<dbReference type="Proteomes" id="UP000077824">
    <property type="component" value="Chromosome"/>
</dbReference>
<name>A0A172XXV9_9FLAO</name>
<keyword evidence="2" id="KW-1185">Reference proteome</keyword>
<organism evidence="1 2">
    <name type="scientific">Chryseobacterium glaciei</name>
    <dbReference type="NCBI Taxonomy" id="1685010"/>
    <lineage>
        <taxon>Bacteria</taxon>
        <taxon>Pseudomonadati</taxon>
        <taxon>Bacteroidota</taxon>
        <taxon>Flavobacteriia</taxon>
        <taxon>Flavobacteriales</taxon>
        <taxon>Weeksellaceae</taxon>
        <taxon>Chryseobacterium group</taxon>
        <taxon>Chryseobacterium</taxon>
    </lineage>
</organism>
<protein>
    <submittedName>
        <fullName evidence="1">Uncharacterized protein</fullName>
    </submittedName>
</protein>
<dbReference type="STRING" id="1685010.A0O34_14975"/>
<dbReference type="OrthoDB" id="1366256at2"/>
<accession>A0A172XXV9</accession>
<dbReference type="KEGG" id="chh:A0O34_14975"/>
<sequence length="98" mass="11449">MFNFKDLNIKPKENTFIGKKIEIDDILNIEVIIHGFEIKDSTKKAGTKYLTLQVEKEENKRVVFTGSKNLMDLISQVPEDKFPFKTTIKKNDKRLLFT</sequence>
<gene>
    <name evidence="1" type="ORF">A0O34_14975</name>
</gene>
<evidence type="ECO:0000313" key="1">
    <source>
        <dbReference type="EMBL" id="ANF51726.1"/>
    </source>
</evidence>